<comment type="similarity">
    <text evidence="1">Belongs to the DDI1 family.</text>
</comment>
<evidence type="ECO:0000259" key="6">
    <source>
        <dbReference type="PROSITE" id="PS50030"/>
    </source>
</evidence>
<evidence type="ECO:0000256" key="5">
    <source>
        <dbReference type="SAM" id="MobiDB-lite"/>
    </source>
</evidence>
<name>A0A8S2QVU2_9BILA</name>
<keyword evidence="2" id="KW-0645">Protease</keyword>
<dbReference type="CDD" id="cd01796">
    <property type="entry name" value="Ubl_Ddi1_like"/>
    <property type="match status" value="1"/>
</dbReference>
<evidence type="ECO:0000256" key="3">
    <source>
        <dbReference type="ARBA" id="ARBA00022750"/>
    </source>
</evidence>
<dbReference type="SUPFAM" id="SSF54236">
    <property type="entry name" value="Ubiquitin-like"/>
    <property type="match status" value="1"/>
</dbReference>
<evidence type="ECO:0000256" key="1">
    <source>
        <dbReference type="ARBA" id="ARBA00009136"/>
    </source>
</evidence>
<keyword evidence="4" id="KW-0378">Hydrolase</keyword>
<reference evidence="8" key="1">
    <citation type="submission" date="2021-02" db="EMBL/GenBank/DDBJ databases">
        <authorList>
            <person name="Nowell W R."/>
        </authorList>
    </citation>
    <scope>NUCLEOTIDE SEQUENCE</scope>
</reference>
<accession>A0A8S2QVU2</accession>
<dbReference type="InterPro" id="IPR000626">
    <property type="entry name" value="Ubiquitin-like_dom"/>
</dbReference>
<feature type="compositionally biased region" description="Polar residues" evidence="5">
    <location>
        <begin position="177"/>
        <end position="191"/>
    </location>
</feature>
<evidence type="ECO:0000313" key="9">
    <source>
        <dbReference type="Proteomes" id="UP000681720"/>
    </source>
</evidence>
<dbReference type="PROSITE" id="PS50053">
    <property type="entry name" value="UBIQUITIN_2"/>
    <property type="match status" value="1"/>
</dbReference>
<dbReference type="Pfam" id="PF00240">
    <property type="entry name" value="ubiquitin"/>
    <property type="match status" value="1"/>
</dbReference>
<feature type="domain" description="UBA" evidence="6">
    <location>
        <begin position="201"/>
        <end position="241"/>
    </location>
</feature>
<dbReference type="PANTHER" id="PTHR15397:SF3">
    <property type="entry name" value="DNA DAMAGE INDUCIBLE 1 HOMOLOG 2"/>
    <property type="match status" value="1"/>
</dbReference>
<dbReference type="AlphaFoldDB" id="A0A8S2QVU2"/>
<evidence type="ECO:0000259" key="7">
    <source>
        <dbReference type="PROSITE" id="PS50053"/>
    </source>
</evidence>
<dbReference type="EMBL" id="CAJOBJ010008884">
    <property type="protein sequence ID" value="CAF4123877.1"/>
    <property type="molecule type" value="Genomic_DNA"/>
</dbReference>
<feature type="domain" description="Ubiquitin-like" evidence="7">
    <location>
        <begin position="30"/>
        <end position="101"/>
    </location>
</feature>
<protein>
    <submittedName>
        <fullName evidence="8">Uncharacterized protein</fullName>
    </submittedName>
</protein>
<comment type="caution">
    <text evidence="8">The sequence shown here is derived from an EMBL/GenBank/DDBJ whole genome shotgun (WGS) entry which is preliminary data.</text>
</comment>
<dbReference type="InterPro" id="IPR033882">
    <property type="entry name" value="DDI1_N"/>
</dbReference>
<dbReference type="InterPro" id="IPR015940">
    <property type="entry name" value="UBA"/>
</dbReference>
<feature type="region of interest" description="Disordered" evidence="5">
    <location>
        <begin position="168"/>
        <end position="206"/>
    </location>
</feature>
<evidence type="ECO:0000313" key="8">
    <source>
        <dbReference type="EMBL" id="CAF4123877.1"/>
    </source>
</evidence>
<proteinExistence type="inferred from homology"/>
<dbReference type="GO" id="GO:0004190">
    <property type="term" value="F:aspartic-type endopeptidase activity"/>
    <property type="evidence" value="ECO:0007669"/>
    <property type="project" value="UniProtKB-KW"/>
</dbReference>
<dbReference type="Proteomes" id="UP000681720">
    <property type="component" value="Unassembled WGS sequence"/>
</dbReference>
<gene>
    <name evidence="8" type="ORF">GIL414_LOCUS18181</name>
</gene>
<evidence type="ECO:0000256" key="4">
    <source>
        <dbReference type="ARBA" id="ARBA00022801"/>
    </source>
</evidence>
<dbReference type="Gene3D" id="3.10.20.90">
    <property type="entry name" value="Phosphatidylinositol 3-kinase Catalytic Subunit, Chain A, domain 1"/>
    <property type="match status" value="1"/>
</dbReference>
<dbReference type="InterPro" id="IPR029071">
    <property type="entry name" value="Ubiquitin-like_domsf"/>
</dbReference>
<dbReference type="PROSITE" id="PS50030">
    <property type="entry name" value="UBA"/>
    <property type="match status" value="1"/>
</dbReference>
<evidence type="ECO:0000256" key="2">
    <source>
        <dbReference type="ARBA" id="ARBA00022670"/>
    </source>
</evidence>
<dbReference type="PANTHER" id="PTHR15397">
    <property type="entry name" value="SODIUM-GLUCOSE COTRANSPORTER REGULATORY PROTEIN -RELATED"/>
    <property type="match status" value="1"/>
</dbReference>
<organism evidence="8 9">
    <name type="scientific">Rotaria magnacalcarata</name>
    <dbReference type="NCBI Taxonomy" id="392030"/>
    <lineage>
        <taxon>Eukaryota</taxon>
        <taxon>Metazoa</taxon>
        <taxon>Spiralia</taxon>
        <taxon>Gnathifera</taxon>
        <taxon>Rotifera</taxon>
        <taxon>Eurotatoria</taxon>
        <taxon>Bdelloidea</taxon>
        <taxon>Philodinida</taxon>
        <taxon>Philodinidae</taxon>
        <taxon>Rotaria</taxon>
    </lineage>
</organism>
<dbReference type="GO" id="GO:0006508">
    <property type="term" value="P:proteolysis"/>
    <property type="evidence" value="ECO:0007669"/>
    <property type="project" value="UniProtKB-KW"/>
</dbReference>
<sequence length="250" mass="28064">MENFSKPTVERGDWLVPFWKLLYSENTKQMHISIAKFGGSENVLTVEIASDLSLKDLKAVIEAESDFAIKAEEMSLYFEGKLLGDDNQTLEQCKFNDYDLLTCQRASDFFFKLVTKTKKILIFYLSQRALIPLCVLDLHKNTLRIGNAVETNFLSESELPIHAKLSGNTPDIEDDISNSTTENNSQTRMEVSTTASSTPSPFPEDSIKHITKGGFTREQAIEELKLANGDATKALVSLMTKSLSIPKRKR</sequence>
<dbReference type="SMART" id="SM00213">
    <property type="entry name" value="UBQ"/>
    <property type="match status" value="1"/>
</dbReference>
<keyword evidence="3" id="KW-0064">Aspartyl protease</keyword>